<reference evidence="4 5" key="1">
    <citation type="journal article" date="2013" name="Antonie Van Leeuwenhoek">
        <title>Dongia rigui sp. nov., isolated from freshwater of a large wetland in Korea.</title>
        <authorList>
            <person name="Baik K.S."/>
            <person name="Hwang Y.M."/>
            <person name="Choi J.S."/>
            <person name="Kwon J."/>
            <person name="Seong C.N."/>
        </authorList>
    </citation>
    <scope>NUCLEOTIDE SEQUENCE [LARGE SCALE GENOMIC DNA]</scope>
    <source>
        <strain evidence="4 5">04SU4-P</strain>
    </source>
</reference>
<dbReference type="PANTHER" id="PTHR30441:SF4">
    <property type="entry name" value="PROTEIN ASMA"/>
    <property type="match status" value="1"/>
</dbReference>
<evidence type="ECO:0000313" key="5">
    <source>
        <dbReference type="Proteomes" id="UP001271769"/>
    </source>
</evidence>
<dbReference type="InterPro" id="IPR052894">
    <property type="entry name" value="AsmA-related"/>
</dbReference>
<keyword evidence="2" id="KW-1133">Transmembrane helix</keyword>
<feature type="domain" description="AsmA" evidence="3">
    <location>
        <begin position="1"/>
        <end position="339"/>
    </location>
</feature>
<dbReference type="PANTHER" id="PTHR30441">
    <property type="entry name" value="DUF748 DOMAIN-CONTAINING PROTEIN"/>
    <property type="match status" value="1"/>
</dbReference>
<dbReference type="EMBL" id="JAXCLX010000001">
    <property type="protein sequence ID" value="MDY0870804.1"/>
    <property type="molecule type" value="Genomic_DNA"/>
</dbReference>
<feature type="domain" description="AsmA" evidence="3">
    <location>
        <begin position="950"/>
        <end position="1082"/>
    </location>
</feature>
<proteinExistence type="predicted"/>
<keyword evidence="2" id="KW-0812">Transmembrane</keyword>
<accession>A0ABU5DU02</accession>
<dbReference type="Pfam" id="PF05170">
    <property type="entry name" value="AsmA"/>
    <property type="match status" value="2"/>
</dbReference>
<evidence type="ECO:0000256" key="1">
    <source>
        <dbReference type="SAM" id="MobiDB-lite"/>
    </source>
</evidence>
<feature type="region of interest" description="Disordered" evidence="1">
    <location>
        <begin position="1268"/>
        <end position="1287"/>
    </location>
</feature>
<feature type="region of interest" description="Disordered" evidence="1">
    <location>
        <begin position="944"/>
        <end position="963"/>
    </location>
</feature>
<gene>
    <name evidence="4" type="ORF">SMD31_02680</name>
</gene>
<keyword evidence="5" id="KW-1185">Reference proteome</keyword>
<evidence type="ECO:0000313" key="4">
    <source>
        <dbReference type="EMBL" id="MDY0870804.1"/>
    </source>
</evidence>
<dbReference type="Proteomes" id="UP001271769">
    <property type="component" value="Unassembled WGS sequence"/>
</dbReference>
<organism evidence="4 5">
    <name type="scientific">Dongia rigui</name>
    <dbReference type="NCBI Taxonomy" id="940149"/>
    <lineage>
        <taxon>Bacteria</taxon>
        <taxon>Pseudomonadati</taxon>
        <taxon>Pseudomonadota</taxon>
        <taxon>Alphaproteobacteria</taxon>
        <taxon>Rhodospirillales</taxon>
        <taxon>Dongiaceae</taxon>
        <taxon>Dongia</taxon>
    </lineage>
</organism>
<keyword evidence="2" id="KW-0472">Membrane</keyword>
<comment type="caution">
    <text evidence="4">The sequence shown here is derived from an EMBL/GenBank/DDBJ whole genome shotgun (WGS) entry which is preliminary data.</text>
</comment>
<dbReference type="InterPro" id="IPR007844">
    <property type="entry name" value="AsmA"/>
</dbReference>
<protein>
    <submittedName>
        <fullName evidence="4">AsmA family protein</fullName>
    </submittedName>
</protein>
<evidence type="ECO:0000256" key="2">
    <source>
        <dbReference type="SAM" id="Phobius"/>
    </source>
</evidence>
<feature type="region of interest" description="Disordered" evidence="1">
    <location>
        <begin position="1298"/>
        <end position="1409"/>
    </location>
</feature>
<evidence type="ECO:0000259" key="3">
    <source>
        <dbReference type="Pfam" id="PF05170"/>
    </source>
</evidence>
<name>A0ABU5DU02_9PROT</name>
<sequence length="1409" mass="138928">MKKALKIGGGILAVIIVLALVAPFFINLNSYKGLIAEKAKEATGRDLVIDGDISLSLLPIPSVSVEGIKFGNAAEGSAANMAEIEKVKVKVALMPLLSGKAEVKSIELVKPTIVLEKLPDGKGNWEIAPAGGAEATETAPATAESGGSNFDLSIEGASITDGTLVYRDLSTASEQRVENLNVDLSLDSLQGPFKATGGVTAIGMPLGFDVAVGRLDPAQPMPINVTVKVEDANATIGFSGQADLKAAATADQPIVTGKLTGKGDSVAKLIAVLSGGKPEEGPLAQAFAVDGDIVAGKSAADLKNFTASLGDMNATGSVVAKMGATTTVEANLAMGRLDLDKLIPVTAADTAEAAPAAAGAPAPAGTFSLPEGVNASANVAIDQVVYQGNSIDQVKLVAALADAKLNLTELSAQLPGAAKVKLGGTLVAQNGQPAFAGGLDLNAGNLRALIDAFAKGAVDSVPGDRLRSFALNSRVTFTPTQVALSDLAAKLDATKIAGGVTVALPDGQKRQRMAFGVGLSIDQMNLDGYMPAKKAEAASATTSKPADIGGNPLKALAPLGDLDANIELRAGALTMNDQQVKKLHALIGLAGGVLTIEDLSVGDLMGGKGAVKGQIVELKGNPRFDLDFDVTAKDANKLAQMAGAAPAGKLGALTLKGKASGGGDEVSYDVALAMSGIGLDGTAKGGAAGLLAGGIPRVNSTFDIKIDKLAPLVALGGSGGDNATQLKAADNLGSVAFKGTAQSGTDDLAYDIDLTLAGIGGAGKLSGKITGISGTPAVDTTLDLRADRPAPLLQLAGLAGPKAQAMGTLAAKGSLKGSADDLNLDLGLQAAGATAKVAGNIKAKADPMAFDISLQANHPEFTQLLALADMPSSGAKAGPLALNAKASGTTKKASVSGLDFKWGDSSLTGDADYDATGAKPMVKASLVGGTVNLVPFMGSGGGGKQAAPAAKSGNSPWSNEPLDLSALKGQDADIDFKANSLIMPDQRIDNIVAKVTIKDGVLNVDTLTGNIYGGAFNLSGTSVDARTTPQVAAKVAIDKIQLGQLLGGGIAGNQLKGPLSLNLDLTGAGESQAAIVRSLTGKGDLGGTMMIIGKVEQQVGSVLLGVLGQKVKQVKGVADSINGVLGSFTGVDNQLSGTFDISKGVLDTHDFAFTNPKARGTAKGQVDLGAWALNMLVDLFGQQAEQAFMSVNLTGPVDGPTPAFSGSGAAGAAGAASSLVPGLNLPGIGAIPGLGGGAATGATSSEPGAAAAPAGGLLESVPGVGDLLGGKKKKKKDAVPAAAEPGAVAEPGAAAPAAAPAEAVPAEAAPAEAAPAEAAPAEAVPAEAVPAEAAPAEAAPAAEPAAPAEAAPAEAAPAEAAPAEAAPAEAAPAEAAPAEAVPSAEPGAAPAVLPPATSEAEPGAAAPAP</sequence>
<feature type="transmembrane region" description="Helical" evidence="2">
    <location>
        <begin position="7"/>
        <end position="26"/>
    </location>
</feature>